<dbReference type="EMBL" id="LXQE01000166">
    <property type="protein sequence ID" value="RCJ32400.1"/>
    <property type="molecule type" value="Genomic_DNA"/>
</dbReference>
<dbReference type="Proteomes" id="UP000252085">
    <property type="component" value="Unassembled WGS sequence"/>
</dbReference>
<protein>
    <recommendedName>
        <fullName evidence="4">Lipoprotein</fullName>
    </recommendedName>
</protein>
<dbReference type="AlphaFoldDB" id="A0A367R951"/>
<dbReference type="PROSITE" id="PS51257">
    <property type="entry name" value="PROKAR_LIPOPROTEIN"/>
    <property type="match status" value="1"/>
</dbReference>
<evidence type="ECO:0000313" key="2">
    <source>
        <dbReference type="EMBL" id="RCJ32400.1"/>
    </source>
</evidence>
<name>A0A367R951_NOSPU</name>
<accession>A0A367R951</accession>
<organism evidence="2 3">
    <name type="scientific">Nostoc punctiforme NIES-2108</name>
    <dbReference type="NCBI Taxonomy" id="1356359"/>
    <lineage>
        <taxon>Bacteria</taxon>
        <taxon>Bacillati</taxon>
        <taxon>Cyanobacteriota</taxon>
        <taxon>Cyanophyceae</taxon>
        <taxon>Nostocales</taxon>
        <taxon>Nostocaceae</taxon>
        <taxon>Nostoc</taxon>
    </lineage>
</organism>
<reference evidence="3" key="1">
    <citation type="submission" date="2016-04" db="EMBL/GenBank/DDBJ databases">
        <authorList>
            <person name="Tabuchi Yagui T.R."/>
        </authorList>
    </citation>
    <scope>NUCLEOTIDE SEQUENCE [LARGE SCALE GENOMIC DNA]</scope>
</reference>
<gene>
    <name evidence="2" type="ORF">A6769_28130</name>
</gene>
<evidence type="ECO:0008006" key="4">
    <source>
        <dbReference type="Google" id="ProtNLM"/>
    </source>
</evidence>
<proteinExistence type="predicted"/>
<sequence length="346" mass="39279">MRPKVILALIPIYFLFGSCKNDDLEAAKSFATLSEDLAIANKQISADIYASCARTASWEPLGTLDSRENMQKLLDVCDKSYRQNSENTEIAGSVLVNYVAAVGNLATTNENGFTPKLNQISETLGNLDINGQKINENARQAGFQIVDFITNFLVNDFRRRNLKLAIVCTDPAIQEYSANLSNFINSSYTDYLLNQEIKQINEHFGFYINQVNQRLMGLSGSKNNPQDFNTLQERQTLLEEQYRAEINKVLERKKEGAAYVATIRSTADFHSELKQIFNGNRKEISPKQIQACNKYRSNKESQNVQNTDRQNDSWNQEITSSELKQAKKATKEYIDKVTPLLQKIQD</sequence>
<evidence type="ECO:0000256" key="1">
    <source>
        <dbReference type="SAM" id="MobiDB-lite"/>
    </source>
</evidence>
<evidence type="ECO:0000313" key="3">
    <source>
        <dbReference type="Proteomes" id="UP000252085"/>
    </source>
</evidence>
<comment type="caution">
    <text evidence="2">The sequence shown here is derived from an EMBL/GenBank/DDBJ whole genome shotgun (WGS) entry which is preliminary data.</text>
</comment>
<feature type="compositionally biased region" description="Polar residues" evidence="1">
    <location>
        <begin position="300"/>
        <end position="318"/>
    </location>
</feature>
<feature type="region of interest" description="Disordered" evidence="1">
    <location>
        <begin position="295"/>
        <end position="318"/>
    </location>
</feature>